<proteinExistence type="predicted"/>
<feature type="region of interest" description="Disordered" evidence="1">
    <location>
        <begin position="1"/>
        <end position="23"/>
    </location>
</feature>
<dbReference type="AlphaFoldDB" id="A0A5K3EJP0"/>
<evidence type="ECO:0000256" key="1">
    <source>
        <dbReference type="SAM" id="MobiDB-lite"/>
    </source>
</evidence>
<feature type="compositionally biased region" description="Basic residues" evidence="1">
    <location>
        <begin position="1"/>
        <end position="17"/>
    </location>
</feature>
<evidence type="ECO:0000313" key="2">
    <source>
        <dbReference type="WBParaSite" id="MCU_001036-RA"/>
    </source>
</evidence>
<name>A0A5K3EJP0_MESCO</name>
<accession>A0A5K3EJP0</accession>
<protein>
    <submittedName>
        <fullName evidence="2">Uncharacterized protein</fullName>
    </submittedName>
</protein>
<organism evidence="2">
    <name type="scientific">Mesocestoides corti</name>
    <name type="common">Flatworm</name>
    <dbReference type="NCBI Taxonomy" id="53468"/>
    <lineage>
        <taxon>Eukaryota</taxon>
        <taxon>Metazoa</taxon>
        <taxon>Spiralia</taxon>
        <taxon>Lophotrochozoa</taxon>
        <taxon>Platyhelminthes</taxon>
        <taxon>Cestoda</taxon>
        <taxon>Eucestoda</taxon>
        <taxon>Cyclophyllidea</taxon>
        <taxon>Mesocestoididae</taxon>
        <taxon>Mesocestoides</taxon>
    </lineage>
</organism>
<sequence>MVASRKLRSGRRRRVRVSPRLTEHSAQSSAVGIASDGVFQMCPTSPQRSLPVLVHSHLRLGCEGVGGGYCQAILTFLTRKTKSCVR</sequence>
<reference evidence="2" key="1">
    <citation type="submission" date="2019-11" db="UniProtKB">
        <authorList>
            <consortium name="WormBaseParasite"/>
        </authorList>
    </citation>
    <scope>IDENTIFICATION</scope>
</reference>
<dbReference type="WBParaSite" id="MCU_001036-RA">
    <property type="protein sequence ID" value="MCU_001036-RA"/>
    <property type="gene ID" value="MCU_001036"/>
</dbReference>